<dbReference type="GO" id="GO:0005524">
    <property type="term" value="F:ATP binding"/>
    <property type="evidence" value="ECO:0007669"/>
    <property type="project" value="UniProtKB-KW"/>
</dbReference>
<dbReference type="SUPFAM" id="SSF52540">
    <property type="entry name" value="P-loop containing nucleoside triphosphate hydrolases"/>
    <property type="match status" value="1"/>
</dbReference>
<keyword evidence="2" id="KW-0067">ATP-binding</keyword>
<proteinExistence type="predicted"/>
<evidence type="ECO:0000313" key="3">
    <source>
        <dbReference type="Proteomes" id="UP000823928"/>
    </source>
</evidence>
<comment type="caution">
    <text evidence="2">The sequence shown here is derived from an EMBL/GenBank/DDBJ whole genome shotgun (WGS) entry which is preliminary data.</text>
</comment>
<name>A0A9D1F0G0_9BACT</name>
<gene>
    <name evidence="2" type="ORF">IAC10_10090</name>
</gene>
<dbReference type="InterPro" id="IPR027417">
    <property type="entry name" value="P-loop_NTPase"/>
</dbReference>
<accession>A0A9D1F0G0</accession>
<reference evidence="2" key="2">
    <citation type="journal article" date="2021" name="PeerJ">
        <title>Extensive microbial diversity within the chicken gut microbiome revealed by metagenomics and culture.</title>
        <authorList>
            <person name="Gilroy R."/>
            <person name="Ravi A."/>
            <person name="Getino M."/>
            <person name="Pursley I."/>
            <person name="Horton D.L."/>
            <person name="Alikhan N.F."/>
            <person name="Baker D."/>
            <person name="Gharbi K."/>
            <person name="Hall N."/>
            <person name="Watson M."/>
            <person name="Adriaenssens E.M."/>
            <person name="Foster-Nyarko E."/>
            <person name="Jarju S."/>
            <person name="Secka A."/>
            <person name="Antonio M."/>
            <person name="Oren A."/>
            <person name="Chaudhuri R.R."/>
            <person name="La Ragione R."/>
            <person name="Hildebrand F."/>
            <person name="Pallen M.J."/>
        </authorList>
    </citation>
    <scope>NUCLEOTIDE SEQUENCE</scope>
    <source>
        <strain evidence="2">6276</strain>
    </source>
</reference>
<feature type="domain" description="ATPase AAA-type core" evidence="1">
    <location>
        <begin position="313"/>
        <end position="395"/>
    </location>
</feature>
<sequence>MNIKERGVTMKFFLLQMKINGVKSIDKEIVIDFYNSTLTKKINYEHSHVKAIYGPNGAGKTGIVYAVEIYKNLVFDSNYLIVNNATGNLLNLINQNKKEFSIEMIFARYNDENIIEVVYSHKIQLRIDEDGNAELSSEELHEIKGKTINDSTKYIPIYRVSNGILEYVEENYTRKEELYKTTINLLERQTLTSAFIKTARECKTLDKFSIEMLDVLMFSSMALTTVIQNVDMDNINLNKIMKQVEIIQQKEKAIKNKDIFIQMLQGDKIPFKSSVKVPKSDFKSYNNQVENLTAFIKVFRDDLNEIQIRKEENDNYYECELIMIYKDGRRINEKYESAGIKKLISIYTALCDLNKGKIVFIDEFDANIHDVLFIKLIDYAVNYANGQLIFTTHNLAPMEILQKEKHSIDFLSNDSRLVSWIKNGHYSPVSLYRKGLIEFSPFNIEAFNFLGTFGDDKR</sequence>
<dbReference type="GO" id="GO:0016887">
    <property type="term" value="F:ATP hydrolysis activity"/>
    <property type="evidence" value="ECO:0007669"/>
    <property type="project" value="InterPro"/>
</dbReference>
<dbReference type="AlphaFoldDB" id="A0A9D1F0G0"/>
<evidence type="ECO:0000259" key="1">
    <source>
        <dbReference type="Pfam" id="PF13304"/>
    </source>
</evidence>
<dbReference type="Pfam" id="PF13304">
    <property type="entry name" value="AAA_21"/>
    <property type="match status" value="1"/>
</dbReference>
<keyword evidence="2" id="KW-0547">Nucleotide-binding</keyword>
<dbReference type="Gene3D" id="3.40.50.300">
    <property type="entry name" value="P-loop containing nucleotide triphosphate hydrolases"/>
    <property type="match status" value="2"/>
</dbReference>
<protein>
    <submittedName>
        <fullName evidence="2">ATP-binding protein</fullName>
    </submittedName>
</protein>
<dbReference type="EMBL" id="DVIU01000200">
    <property type="protein sequence ID" value="HIS36960.1"/>
    <property type="molecule type" value="Genomic_DNA"/>
</dbReference>
<dbReference type="PANTHER" id="PTHR40396">
    <property type="entry name" value="ATPASE-LIKE PROTEIN"/>
    <property type="match status" value="1"/>
</dbReference>
<dbReference type="InterPro" id="IPR003959">
    <property type="entry name" value="ATPase_AAA_core"/>
</dbReference>
<reference evidence="2" key="1">
    <citation type="submission" date="2020-10" db="EMBL/GenBank/DDBJ databases">
        <authorList>
            <person name="Gilroy R."/>
        </authorList>
    </citation>
    <scope>NUCLEOTIDE SEQUENCE</scope>
    <source>
        <strain evidence="2">6276</strain>
    </source>
</reference>
<dbReference type="Proteomes" id="UP000823928">
    <property type="component" value="Unassembled WGS sequence"/>
</dbReference>
<organism evidence="2 3">
    <name type="scientific">Candidatus Scatousia excrementigallinarum</name>
    <dbReference type="NCBI Taxonomy" id="2840935"/>
    <lineage>
        <taxon>Bacteria</taxon>
        <taxon>Candidatus Scatousia</taxon>
    </lineage>
</organism>
<dbReference type="PANTHER" id="PTHR40396:SF1">
    <property type="entry name" value="ATPASE AAA-TYPE CORE DOMAIN-CONTAINING PROTEIN"/>
    <property type="match status" value="1"/>
</dbReference>
<evidence type="ECO:0000313" key="2">
    <source>
        <dbReference type="EMBL" id="HIS36960.1"/>
    </source>
</evidence>